<reference evidence="1 2" key="1">
    <citation type="journal article" date="2009" name="Nucleic Acids Res.">
        <title>Analysis of complete genome sequence of Neorickettsia risticii: causative agent of Potomac horse fever.</title>
        <authorList>
            <person name="Lin M."/>
            <person name="Zhang C."/>
            <person name="Gibson K."/>
            <person name="Rikihisa Y."/>
        </authorList>
    </citation>
    <scope>NUCLEOTIDE SEQUENCE [LARGE SCALE GENOMIC DNA]</scope>
    <source>
        <strain evidence="1 2">Illinois</strain>
    </source>
</reference>
<dbReference type="HOGENOM" id="CLU_3293065_0_0_5"/>
<evidence type="ECO:0000313" key="2">
    <source>
        <dbReference type="Proteomes" id="UP000001627"/>
    </source>
</evidence>
<accession>C6V411</accession>
<sequence length="40" mass="4305">MDLNLLNLEIGQCHCVPPEGESSIMICPCLIVKSDSDTEG</sequence>
<dbReference type="AlphaFoldDB" id="C6V411"/>
<organism evidence="1 2">
    <name type="scientific">Neorickettsia risticii (strain Illinois)</name>
    <dbReference type="NCBI Taxonomy" id="434131"/>
    <lineage>
        <taxon>Bacteria</taxon>
        <taxon>Pseudomonadati</taxon>
        <taxon>Pseudomonadota</taxon>
        <taxon>Alphaproteobacteria</taxon>
        <taxon>Rickettsiales</taxon>
        <taxon>Anaplasmataceae</taxon>
        <taxon>Neorickettsia</taxon>
    </lineage>
</organism>
<evidence type="ECO:0000313" key="1">
    <source>
        <dbReference type="EMBL" id="ACT69128.1"/>
    </source>
</evidence>
<proteinExistence type="predicted"/>
<dbReference type="EMBL" id="CP001431">
    <property type="protein sequence ID" value="ACT69128.1"/>
    <property type="molecule type" value="Genomic_DNA"/>
</dbReference>
<gene>
    <name evidence="1" type="ordered locus">NRI_0130</name>
</gene>
<keyword evidence="2" id="KW-1185">Reference proteome</keyword>
<name>C6V411_NEORI</name>
<dbReference type="KEGG" id="nri:NRI_0130"/>
<dbReference type="Proteomes" id="UP000001627">
    <property type="component" value="Chromosome"/>
</dbReference>
<protein>
    <submittedName>
        <fullName evidence="1">Uncharacterized protein</fullName>
    </submittedName>
</protein>